<reference evidence="1 2" key="1">
    <citation type="submission" date="2024-04" db="EMBL/GenBank/DDBJ databases">
        <title>Luteolibacter sp. isolated from soil.</title>
        <authorList>
            <person name="An J."/>
        </authorList>
    </citation>
    <scope>NUCLEOTIDE SEQUENCE [LARGE SCALE GENOMIC DNA]</scope>
    <source>
        <strain evidence="1 2">Y139</strain>
    </source>
</reference>
<sequence length="239" mass="25959">MREAPKSDATPVNQLAISGNACGPAALLSSFRSGNDAWQRAASSLTGTTDREQLGQWIRLHGLLPSETLKGRKRWTNAGINVEDLVAATNEMTRPLYLPAVIHEDLFTRRGETQAALLRRTHQRLEKSLSKGIPPLLSLRRFALRGGKWIPLQGHFVTVTAVPRKLGNDEMSFGFAYLDPWGGKRGQGEFRLPAVPVLAAAGQPAPCLEALVPTANIAKKDVRAGEMTVVVPAAVIGRW</sequence>
<name>A0ABU9B1W8_9BACT</name>
<dbReference type="Proteomes" id="UP001371305">
    <property type="component" value="Unassembled WGS sequence"/>
</dbReference>
<protein>
    <submittedName>
        <fullName evidence="1">Uncharacterized protein</fullName>
    </submittedName>
</protein>
<dbReference type="EMBL" id="JBBUKT010000015">
    <property type="protein sequence ID" value="MEK7954010.1"/>
    <property type="molecule type" value="Genomic_DNA"/>
</dbReference>
<accession>A0ABU9B1W8</accession>
<organism evidence="1 2">
    <name type="scientific">Luteolibacter soli</name>
    <dbReference type="NCBI Taxonomy" id="3135280"/>
    <lineage>
        <taxon>Bacteria</taxon>
        <taxon>Pseudomonadati</taxon>
        <taxon>Verrucomicrobiota</taxon>
        <taxon>Verrucomicrobiia</taxon>
        <taxon>Verrucomicrobiales</taxon>
        <taxon>Verrucomicrobiaceae</taxon>
        <taxon>Luteolibacter</taxon>
    </lineage>
</organism>
<evidence type="ECO:0000313" key="1">
    <source>
        <dbReference type="EMBL" id="MEK7954010.1"/>
    </source>
</evidence>
<keyword evidence="2" id="KW-1185">Reference proteome</keyword>
<evidence type="ECO:0000313" key="2">
    <source>
        <dbReference type="Proteomes" id="UP001371305"/>
    </source>
</evidence>
<comment type="caution">
    <text evidence="1">The sequence shown here is derived from an EMBL/GenBank/DDBJ whole genome shotgun (WGS) entry which is preliminary data.</text>
</comment>
<gene>
    <name evidence="1" type="ORF">WKV53_26070</name>
</gene>
<proteinExistence type="predicted"/>